<dbReference type="InterPro" id="IPR052035">
    <property type="entry name" value="ZnF_BED_domain_contain"/>
</dbReference>
<comment type="subcellular location">
    <subcellularLocation>
        <location evidence="1">Nucleus</location>
    </subcellularLocation>
</comment>
<organism evidence="6 7">
    <name type="scientific">Ambispora leptoticha</name>
    <dbReference type="NCBI Taxonomy" id="144679"/>
    <lineage>
        <taxon>Eukaryota</taxon>
        <taxon>Fungi</taxon>
        <taxon>Fungi incertae sedis</taxon>
        <taxon>Mucoromycota</taxon>
        <taxon>Glomeromycotina</taxon>
        <taxon>Glomeromycetes</taxon>
        <taxon>Archaeosporales</taxon>
        <taxon>Ambisporaceae</taxon>
        <taxon>Ambispora</taxon>
    </lineage>
</organism>
<evidence type="ECO:0000256" key="3">
    <source>
        <dbReference type="ARBA" id="ARBA00022771"/>
    </source>
</evidence>
<accession>A0A9N8ZTM3</accession>
<dbReference type="GO" id="GO:0005634">
    <property type="term" value="C:nucleus"/>
    <property type="evidence" value="ECO:0007669"/>
    <property type="project" value="UniProtKB-SubCell"/>
</dbReference>
<evidence type="ECO:0000313" key="7">
    <source>
        <dbReference type="Proteomes" id="UP000789508"/>
    </source>
</evidence>
<keyword evidence="3" id="KW-0863">Zinc-finger</keyword>
<keyword evidence="4" id="KW-0862">Zinc</keyword>
<proteinExistence type="predicted"/>
<evidence type="ECO:0000313" key="6">
    <source>
        <dbReference type="EMBL" id="CAG8506271.1"/>
    </source>
</evidence>
<dbReference type="EMBL" id="CAJVPS010000746">
    <property type="protein sequence ID" value="CAG8506271.1"/>
    <property type="molecule type" value="Genomic_DNA"/>
</dbReference>
<keyword evidence="5" id="KW-0539">Nucleus</keyword>
<evidence type="ECO:0000256" key="4">
    <source>
        <dbReference type="ARBA" id="ARBA00022833"/>
    </source>
</evidence>
<keyword evidence="2" id="KW-0479">Metal-binding</keyword>
<dbReference type="Proteomes" id="UP000789508">
    <property type="component" value="Unassembled WGS sequence"/>
</dbReference>
<evidence type="ECO:0000256" key="2">
    <source>
        <dbReference type="ARBA" id="ARBA00022723"/>
    </source>
</evidence>
<protein>
    <submittedName>
        <fullName evidence="6">4589_t:CDS:1</fullName>
    </submittedName>
</protein>
<reference evidence="6" key="1">
    <citation type="submission" date="2021-06" db="EMBL/GenBank/DDBJ databases">
        <authorList>
            <person name="Kallberg Y."/>
            <person name="Tangrot J."/>
            <person name="Rosling A."/>
        </authorList>
    </citation>
    <scope>NUCLEOTIDE SEQUENCE</scope>
    <source>
        <strain evidence="6">FL130A</strain>
    </source>
</reference>
<evidence type="ECO:0000256" key="5">
    <source>
        <dbReference type="ARBA" id="ARBA00023242"/>
    </source>
</evidence>
<dbReference type="InterPro" id="IPR012337">
    <property type="entry name" value="RNaseH-like_sf"/>
</dbReference>
<dbReference type="OrthoDB" id="2448202at2759"/>
<dbReference type="AlphaFoldDB" id="A0A9N8ZTM3"/>
<sequence length="247" mass="28586">MILAKLLFDPMICLAVEHEIENLRDRKHSTTCEDKFISEVDSTQNDNNVLEEYITEMEEIKSSKTNINENEQFEIDETSAENSDRNTCISEVWQYVNKDDSNRHYCLTCNFIFSPKKPVDQATFTRQQIKLNTIISNIPDKASITTDMWASIKMESFITIPIHFVDKDWYLRHFTLEVTKFQGSHTGTAICNYIMKTLEEFDLTQKIAAITTDNGSNIISACHQITQRLNPNNISAEFLTIIVYVIY</sequence>
<dbReference type="PANTHER" id="PTHR46481:SF10">
    <property type="entry name" value="ZINC FINGER BED DOMAIN-CONTAINING PROTEIN 39"/>
    <property type="match status" value="1"/>
</dbReference>
<keyword evidence="7" id="KW-1185">Reference proteome</keyword>
<dbReference type="PANTHER" id="PTHR46481">
    <property type="entry name" value="ZINC FINGER BED DOMAIN-CONTAINING PROTEIN 4"/>
    <property type="match status" value="1"/>
</dbReference>
<gene>
    <name evidence="6" type="ORF">ALEPTO_LOCUS3739</name>
</gene>
<dbReference type="GO" id="GO:0008270">
    <property type="term" value="F:zinc ion binding"/>
    <property type="evidence" value="ECO:0007669"/>
    <property type="project" value="UniProtKB-KW"/>
</dbReference>
<evidence type="ECO:0000256" key="1">
    <source>
        <dbReference type="ARBA" id="ARBA00004123"/>
    </source>
</evidence>
<dbReference type="SUPFAM" id="SSF53098">
    <property type="entry name" value="Ribonuclease H-like"/>
    <property type="match status" value="1"/>
</dbReference>
<comment type="caution">
    <text evidence="6">The sequence shown here is derived from an EMBL/GenBank/DDBJ whole genome shotgun (WGS) entry which is preliminary data.</text>
</comment>
<name>A0A9N8ZTM3_9GLOM</name>